<protein>
    <recommendedName>
        <fullName evidence="2">Inositol polyphosphate-related phosphatase domain-containing protein</fullName>
    </recommendedName>
</protein>
<dbReference type="GO" id="GO:0005783">
    <property type="term" value="C:endoplasmic reticulum"/>
    <property type="evidence" value="ECO:0007669"/>
    <property type="project" value="EnsemblFungi"/>
</dbReference>
<dbReference type="SUPFAM" id="SSF56219">
    <property type="entry name" value="DNase I-like"/>
    <property type="match status" value="1"/>
</dbReference>
<feature type="transmembrane region" description="Helical" evidence="1">
    <location>
        <begin position="365"/>
        <end position="382"/>
    </location>
</feature>
<evidence type="ECO:0000256" key="1">
    <source>
        <dbReference type="SAM" id="Phobius"/>
    </source>
</evidence>
<dbReference type="RefSeq" id="XP_003683608.1">
    <property type="nucleotide sequence ID" value="XM_003683560.1"/>
</dbReference>
<reference evidence="3 4" key="1">
    <citation type="journal article" date="2011" name="Proc. Natl. Acad. Sci. U.S.A.">
        <title>Evolutionary erosion of yeast sex chromosomes by mating-type switching accidents.</title>
        <authorList>
            <person name="Gordon J.L."/>
            <person name="Armisen D."/>
            <person name="Proux-Wera E."/>
            <person name="Oheigeartaigh S.S."/>
            <person name="Byrne K.P."/>
            <person name="Wolfe K.H."/>
        </authorList>
    </citation>
    <scope>NUCLEOTIDE SEQUENCE [LARGE SCALE GENOMIC DNA]</scope>
    <source>
        <strain evidence="4">ATCC 24235 / CBS 4417 / NBRC 1672 / NRRL Y-8282 / UCD 70-5</strain>
    </source>
</reference>
<dbReference type="PANTHER" id="PTHR11200:SF275">
    <property type="entry name" value="LD06095P"/>
    <property type="match status" value="1"/>
</dbReference>
<dbReference type="AlphaFoldDB" id="G8BMP6"/>
<accession>G8BMP6</accession>
<dbReference type="Proteomes" id="UP000005666">
    <property type="component" value="Chromosome 1"/>
</dbReference>
<name>G8BMP6_TETPH</name>
<keyword evidence="1" id="KW-1133">Transmembrane helix</keyword>
<dbReference type="eggNOG" id="KOG0565">
    <property type="taxonomic scope" value="Eukaryota"/>
</dbReference>
<dbReference type="GO" id="GO:0004439">
    <property type="term" value="F:phosphatidylinositol-4,5-bisphosphate 5-phosphatase activity"/>
    <property type="evidence" value="ECO:0007669"/>
    <property type="project" value="EnsemblFungi"/>
</dbReference>
<dbReference type="InterPro" id="IPR036691">
    <property type="entry name" value="Endo/exonu/phosph_ase_sf"/>
</dbReference>
<evidence type="ECO:0000313" key="4">
    <source>
        <dbReference type="Proteomes" id="UP000005666"/>
    </source>
</evidence>
<keyword evidence="1" id="KW-0472">Membrane</keyword>
<dbReference type="OrthoDB" id="62798at2759"/>
<evidence type="ECO:0000313" key="3">
    <source>
        <dbReference type="EMBL" id="CCE61174.1"/>
    </source>
</evidence>
<dbReference type="EMBL" id="HE612856">
    <property type="protein sequence ID" value="CCE61174.1"/>
    <property type="molecule type" value="Genomic_DNA"/>
</dbReference>
<keyword evidence="4" id="KW-1185">Reference proteome</keyword>
<evidence type="ECO:0000259" key="2">
    <source>
        <dbReference type="SMART" id="SM00128"/>
    </source>
</evidence>
<organism evidence="3 4">
    <name type="scientific">Tetrapisispora phaffii (strain ATCC 24235 / CBS 4417 / NBRC 1672 / NRRL Y-8282 / UCD 70-5)</name>
    <name type="common">Yeast</name>
    <name type="synonym">Fabospora phaffii</name>
    <dbReference type="NCBI Taxonomy" id="1071381"/>
    <lineage>
        <taxon>Eukaryota</taxon>
        <taxon>Fungi</taxon>
        <taxon>Dikarya</taxon>
        <taxon>Ascomycota</taxon>
        <taxon>Saccharomycotina</taxon>
        <taxon>Saccharomycetes</taxon>
        <taxon>Saccharomycetales</taxon>
        <taxon>Saccharomycetaceae</taxon>
        <taxon>Tetrapisispora</taxon>
    </lineage>
</organism>
<keyword evidence="1" id="KW-0812">Transmembrane</keyword>
<sequence>MNDWKISVTTFNCGKKYPVDNSTWSAKIIKECLAGLSDAQDIYVFGFQEFVPLWEGSFHDTVSSYLDEVASTTIDILSKQFNGKTFKSIGSHSLGAIALLVIASNTVIKKSSILSVECSRGLLGSNLKGGIAISVDLANRKENHGNNKETFTFINTHLAANEGMQNASTRIDDINCILNTCDRELRMTNFKNGHLFVLGDMNFRLTNINKDASQLDFTDAVVIQELLKNNDELNLFKLISGFIFSGFIEPTITFAPTYKYKIDCPDEYNYKRTPSWCDRILFKEYGNADKVKIINYNSIARADCLQFTDHQPVTLSLSIPTTAECTQLTLPDFIQPEEYYKVVGSILNTSVGYSGWLLSFKYSKLIAIVLLVIWTVWILNAWK</sequence>
<dbReference type="Pfam" id="PF22669">
    <property type="entry name" value="Exo_endo_phos2"/>
    <property type="match status" value="1"/>
</dbReference>
<feature type="domain" description="Inositol polyphosphate-related phosphatase" evidence="2">
    <location>
        <begin position="2"/>
        <end position="325"/>
    </location>
</feature>
<dbReference type="GO" id="GO:0046856">
    <property type="term" value="P:phosphatidylinositol dephosphorylation"/>
    <property type="evidence" value="ECO:0007669"/>
    <property type="project" value="EnsemblFungi"/>
</dbReference>
<dbReference type="KEGG" id="tpf:TPHA_0A00890"/>
<dbReference type="OMA" id="HRYPGWT"/>
<proteinExistence type="predicted"/>
<dbReference type="STRING" id="1071381.G8BMP6"/>
<dbReference type="Gene3D" id="3.60.10.10">
    <property type="entry name" value="Endonuclease/exonuclease/phosphatase"/>
    <property type="match status" value="1"/>
</dbReference>
<gene>
    <name evidence="3" type="primary">TPHA0A00890</name>
    <name evidence="3" type="ordered locus">TPHA_0A00890</name>
</gene>
<dbReference type="InterPro" id="IPR000300">
    <property type="entry name" value="IPPc"/>
</dbReference>
<dbReference type="PANTHER" id="PTHR11200">
    <property type="entry name" value="INOSITOL 5-PHOSPHATASE"/>
    <property type="match status" value="1"/>
</dbReference>
<dbReference type="SMART" id="SM00128">
    <property type="entry name" value="IPPc"/>
    <property type="match status" value="1"/>
</dbReference>
<dbReference type="InterPro" id="IPR046985">
    <property type="entry name" value="IP5"/>
</dbReference>
<dbReference type="GeneID" id="11532754"/>
<dbReference type="HOGENOM" id="CLU_025224_2_0_1"/>